<evidence type="ECO:0000313" key="3">
    <source>
        <dbReference type="Proteomes" id="UP000762676"/>
    </source>
</evidence>
<protein>
    <recommendedName>
        <fullName evidence="4">Endonuclease-reverse transcriptase</fullName>
    </recommendedName>
</protein>
<gene>
    <name evidence="2" type="ORF">ElyMa_004547300</name>
</gene>
<keyword evidence="3" id="KW-1185">Reference proteome</keyword>
<reference evidence="2 3" key="1">
    <citation type="journal article" date="2021" name="Elife">
        <title>Chloroplast acquisition without the gene transfer in kleptoplastic sea slugs, Plakobranchus ocellatus.</title>
        <authorList>
            <person name="Maeda T."/>
            <person name="Takahashi S."/>
            <person name="Yoshida T."/>
            <person name="Shimamura S."/>
            <person name="Takaki Y."/>
            <person name="Nagai Y."/>
            <person name="Toyoda A."/>
            <person name="Suzuki Y."/>
            <person name="Arimoto A."/>
            <person name="Ishii H."/>
            <person name="Satoh N."/>
            <person name="Nishiyama T."/>
            <person name="Hasebe M."/>
            <person name="Maruyama T."/>
            <person name="Minagawa J."/>
            <person name="Obokata J."/>
            <person name="Shigenobu S."/>
        </authorList>
    </citation>
    <scope>NUCLEOTIDE SEQUENCE [LARGE SCALE GENOMIC DNA]</scope>
</reference>
<dbReference type="EMBL" id="BMAT01009168">
    <property type="protein sequence ID" value="GFS00158.1"/>
    <property type="molecule type" value="Genomic_DNA"/>
</dbReference>
<sequence length="125" mass="15348">MKAALLYGAETWRTNKTTLQKLKFFSNKCTRRIISVYWPEIIINTDLWERTQQQPIDVETRRRKWRWIEHTLRKPRQCIRGRSLVWSPQGRRARGRPRTTRRRETEAEMASEEKTWKELEKITQY</sequence>
<evidence type="ECO:0000313" key="2">
    <source>
        <dbReference type="EMBL" id="GFS00158.1"/>
    </source>
</evidence>
<feature type="compositionally biased region" description="Basic and acidic residues" evidence="1">
    <location>
        <begin position="102"/>
        <end position="111"/>
    </location>
</feature>
<feature type="region of interest" description="Disordered" evidence="1">
    <location>
        <begin position="89"/>
        <end position="111"/>
    </location>
</feature>
<name>A0AAV4HRY3_9GAST</name>
<proteinExistence type="predicted"/>
<evidence type="ECO:0008006" key="4">
    <source>
        <dbReference type="Google" id="ProtNLM"/>
    </source>
</evidence>
<feature type="compositionally biased region" description="Basic residues" evidence="1">
    <location>
        <begin position="91"/>
        <end position="101"/>
    </location>
</feature>
<dbReference type="AlphaFoldDB" id="A0AAV4HRY3"/>
<accession>A0AAV4HRY3</accession>
<organism evidence="2 3">
    <name type="scientific">Elysia marginata</name>
    <dbReference type="NCBI Taxonomy" id="1093978"/>
    <lineage>
        <taxon>Eukaryota</taxon>
        <taxon>Metazoa</taxon>
        <taxon>Spiralia</taxon>
        <taxon>Lophotrochozoa</taxon>
        <taxon>Mollusca</taxon>
        <taxon>Gastropoda</taxon>
        <taxon>Heterobranchia</taxon>
        <taxon>Euthyneura</taxon>
        <taxon>Panpulmonata</taxon>
        <taxon>Sacoglossa</taxon>
        <taxon>Placobranchoidea</taxon>
        <taxon>Plakobranchidae</taxon>
        <taxon>Elysia</taxon>
    </lineage>
</organism>
<evidence type="ECO:0000256" key="1">
    <source>
        <dbReference type="SAM" id="MobiDB-lite"/>
    </source>
</evidence>
<comment type="caution">
    <text evidence="2">The sequence shown here is derived from an EMBL/GenBank/DDBJ whole genome shotgun (WGS) entry which is preliminary data.</text>
</comment>
<dbReference type="Proteomes" id="UP000762676">
    <property type="component" value="Unassembled WGS sequence"/>
</dbReference>